<dbReference type="SUPFAM" id="SSF54236">
    <property type="entry name" value="Ubiquitin-like"/>
    <property type="match status" value="1"/>
</dbReference>
<keyword evidence="4" id="KW-1185">Reference proteome</keyword>
<dbReference type="CDD" id="cd17080">
    <property type="entry name" value="Ubl_SLD2_Esc2_like"/>
    <property type="match status" value="1"/>
</dbReference>
<feature type="compositionally biased region" description="Basic and acidic residues" evidence="1">
    <location>
        <begin position="11"/>
        <end position="38"/>
    </location>
</feature>
<feature type="region of interest" description="Disordered" evidence="1">
    <location>
        <begin position="1"/>
        <end position="103"/>
    </location>
</feature>
<evidence type="ECO:0000313" key="4">
    <source>
        <dbReference type="Proteomes" id="UP001623330"/>
    </source>
</evidence>
<feature type="region of interest" description="Disordered" evidence="1">
    <location>
        <begin position="278"/>
        <end position="297"/>
    </location>
</feature>
<sequence length="399" mass="45804">MDSDEDSDDFFMEKEVYDEDERIKQALEDKRGSEEPPKAHAQAQAQDQAQAKQAPQEEARQAKQTSEEEDSVGEEDEGSSVGGEDESSTEEVTERQTRKGRRRSARLNADVVVLDYDDNEDVEPLNKRTRSSVQEPDENDIFFQSLAKRSKSLPSVARETAESRSQDDRVYYVQFISRIDGTRGKSLQVKALGRHEFNKLVTAALSGFMKTYGLPSVMKPLYTAENTVLYWNKVKLLGFMTCNSLKIPQRYENEVCYLEVKVIPKDQEDEFIEAELQSLQGEPQDETKTKKTQDETKTQIEEFEKELRDDIAPQDIINIEDAPNVMRVALVGQDNKKIVVNVRPSTVFDKLIQYYRIQKQLPQRARITLVFDDEELNPHQTVASQQMEDEDMIEVRVAL</sequence>
<evidence type="ECO:0000259" key="2">
    <source>
        <dbReference type="Pfam" id="PF11976"/>
    </source>
</evidence>
<comment type="caution">
    <text evidence="3">The sequence shown here is derived from an EMBL/GenBank/DDBJ whole genome shotgun (WGS) entry which is preliminary data.</text>
</comment>
<organism evidence="3 4">
    <name type="scientific">Nakaseomyces bracarensis</name>
    <dbReference type="NCBI Taxonomy" id="273131"/>
    <lineage>
        <taxon>Eukaryota</taxon>
        <taxon>Fungi</taxon>
        <taxon>Dikarya</taxon>
        <taxon>Ascomycota</taxon>
        <taxon>Saccharomycotina</taxon>
        <taxon>Saccharomycetes</taxon>
        <taxon>Saccharomycetales</taxon>
        <taxon>Saccharomycetaceae</taxon>
        <taxon>Nakaseomyces</taxon>
    </lineage>
</organism>
<feature type="domain" description="Rad60/SUMO-like" evidence="2">
    <location>
        <begin position="326"/>
        <end position="397"/>
    </location>
</feature>
<protein>
    <submittedName>
        <fullName evidence="3">Protein ESC2</fullName>
    </submittedName>
</protein>
<reference evidence="3 4" key="1">
    <citation type="submission" date="2024-05" db="EMBL/GenBank/DDBJ databases">
        <title>Long read based assembly of the Candida bracarensis genome reveals expanded adhesin content.</title>
        <authorList>
            <person name="Marcet-Houben M."/>
            <person name="Ksiezopolska E."/>
            <person name="Gabaldon T."/>
        </authorList>
    </citation>
    <scope>NUCLEOTIDE SEQUENCE [LARGE SCALE GENOMIC DNA]</scope>
    <source>
        <strain evidence="3 4">CBM6</strain>
    </source>
</reference>
<evidence type="ECO:0000256" key="1">
    <source>
        <dbReference type="SAM" id="MobiDB-lite"/>
    </source>
</evidence>
<proteinExistence type="predicted"/>
<accession>A0ABR4P0L9</accession>
<feature type="compositionally biased region" description="Acidic residues" evidence="1">
    <location>
        <begin position="67"/>
        <end position="91"/>
    </location>
</feature>
<dbReference type="Pfam" id="PF11976">
    <property type="entry name" value="Rad60-SLD"/>
    <property type="match status" value="1"/>
</dbReference>
<gene>
    <name evidence="3" type="ORF">RNJ44_02874</name>
</gene>
<dbReference type="InterPro" id="IPR029071">
    <property type="entry name" value="Ubiquitin-like_domsf"/>
</dbReference>
<feature type="compositionally biased region" description="Acidic residues" evidence="1">
    <location>
        <begin position="1"/>
        <end position="10"/>
    </location>
</feature>
<feature type="compositionally biased region" description="Basic and acidic residues" evidence="1">
    <location>
        <begin position="285"/>
        <end position="297"/>
    </location>
</feature>
<dbReference type="Proteomes" id="UP001623330">
    <property type="component" value="Unassembled WGS sequence"/>
</dbReference>
<evidence type="ECO:0000313" key="3">
    <source>
        <dbReference type="EMBL" id="KAL3235086.1"/>
    </source>
</evidence>
<dbReference type="EMBL" id="JBEVYD010000002">
    <property type="protein sequence ID" value="KAL3235086.1"/>
    <property type="molecule type" value="Genomic_DNA"/>
</dbReference>
<dbReference type="Gene3D" id="3.10.20.90">
    <property type="entry name" value="Phosphatidylinositol 3-kinase Catalytic Subunit, Chain A, domain 1"/>
    <property type="match status" value="1"/>
</dbReference>
<dbReference type="InterPro" id="IPR022617">
    <property type="entry name" value="Rad60/SUMO-like_dom"/>
</dbReference>
<feature type="compositionally biased region" description="Low complexity" evidence="1">
    <location>
        <begin position="39"/>
        <end position="54"/>
    </location>
</feature>
<name>A0ABR4P0L9_9SACH</name>